<reference evidence="1 2" key="1">
    <citation type="journal article" date="2024" name="G3 (Bethesda)">
        <title>Genome assembly of Hibiscus sabdariffa L. provides insights into metabolisms of medicinal natural products.</title>
        <authorList>
            <person name="Kim T."/>
        </authorList>
    </citation>
    <scope>NUCLEOTIDE SEQUENCE [LARGE SCALE GENOMIC DNA]</scope>
    <source>
        <strain evidence="1">TK-2024</strain>
        <tissue evidence="1">Old leaves</tissue>
    </source>
</reference>
<dbReference type="Proteomes" id="UP001472677">
    <property type="component" value="Unassembled WGS sequence"/>
</dbReference>
<keyword evidence="2" id="KW-1185">Reference proteome</keyword>
<evidence type="ECO:0000313" key="2">
    <source>
        <dbReference type="Proteomes" id="UP001472677"/>
    </source>
</evidence>
<gene>
    <name evidence="1" type="ORF">V6N12_001388</name>
</gene>
<accession>A0ABR2AMT0</accession>
<organism evidence="1 2">
    <name type="scientific">Hibiscus sabdariffa</name>
    <name type="common">roselle</name>
    <dbReference type="NCBI Taxonomy" id="183260"/>
    <lineage>
        <taxon>Eukaryota</taxon>
        <taxon>Viridiplantae</taxon>
        <taxon>Streptophyta</taxon>
        <taxon>Embryophyta</taxon>
        <taxon>Tracheophyta</taxon>
        <taxon>Spermatophyta</taxon>
        <taxon>Magnoliopsida</taxon>
        <taxon>eudicotyledons</taxon>
        <taxon>Gunneridae</taxon>
        <taxon>Pentapetalae</taxon>
        <taxon>rosids</taxon>
        <taxon>malvids</taxon>
        <taxon>Malvales</taxon>
        <taxon>Malvaceae</taxon>
        <taxon>Malvoideae</taxon>
        <taxon>Hibiscus</taxon>
    </lineage>
</organism>
<name>A0ABR2AMT0_9ROSI</name>
<sequence>MESKCTVSESFRFLRIPIPRGRNGKKNVITNSFNRVLSSGTSLTFMWALPQPPSDDNQALRTGTALTTIEHQLWMEADVFHLRESIAINTFYEFLAVQKKFSMFVCAKKYRAMPLDKLQESTKSRFS</sequence>
<comment type="caution">
    <text evidence="1">The sequence shown here is derived from an EMBL/GenBank/DDBJ whole genome shotgun (WGS) entry which is preliminary data.</text>
</comment>
<protein>
    <submittedName>
        <fullName evidence="1">Uncharacterized protein</fullName>
    </submittedName>
</protein>
<dbReference type="EMBL" id="JBBPBM010000473">
    <property type="protein sequence ID" value="KAK8494993.1"/>
    <property type="molecule type" value="Genomic_DNA"/>
</dbReference>
<evidence type="ECO:0000313" key="1">
    <source>
        <dbReference type="EMBL" id="KAK8494993.1"/>
    </source>
</evidence>
<proteinExistence type="predicted"/>